<dbReference type="EMBL" id="CAUJNA010001113">
    <property type="protein sequence ID" value="CAJ1384403.1"/>
    <property type="molecule type" value="Genomic_DNA"/>
</dbReference>
<comment type="caution">
    <text evidence="1">The sequence shown here is derived from an EMBL/GenBank/DDBJ whole genome shotgun (WGS) entry which is preliminary data.</text>
</comment>
<dbReference type="AlphaFoldDB" id="A0AA36IAZ6"/>
<sequence>MSDGPDESGEWQVVTIGVSRKGEMYTNAPDDEYGANPCRDAKIFAEFTKLICFCSEPVVFAEELKSKPEGDASAFEEPEDDYFEHIDEIMPLQMDLREKLAAGATRMKENNIKNMMVYYAGHGESINKERTASCELKLVLEDEVVRAVEKAKLEHVCVIVLLDSCRDELHKSLYQSPPEPSESNTFRFGYFCQFNHRMRTSSLVLAALMHMMLSETEDSEIVMFFTRLKRVLRDITGGRTDMQLPGTLPDQAFFPAKCRKLKLPFERAKVRRVLEDEEYKALRDTFAMYGHCDCIMDNVYQTGVILRQMLEDTKQMVEQDHKSHLPAFKDSAHTLRYLIPQLQRFAKVFHEKKELFLSDWELELGVVRCKSFEEVLQVLEDVKERAEDPVGSSLRPRCPEVVRKCVVEARHTYSSQEGEQWLMSEKHLKDVFKTLSEYFTPLPPLTSSCVIKEEDEQVPKQNRGFIYELTIDIVAAWCVDGIRASSLTAEQLAQLEHLQNHFTKKDTETNKYETKIYIGAGSIWIMLQLPTLDDRTIRSIHKELEAWTQMLRQSGATWHAARLQKVPQAAVPGGLLNWCASWARPIWRQGRS</sequence>
<evidence type="ECO:0000313" key="1">
    <source>
        <dbReference type="EMBL" id="CAJ1384403.1"/>
    </source>
</evidence>
<organism evidence="1 2">
    <name type="scientific">Effrenium voratum</name>
    <dbReference type="NCBI Taxonomy" id="2562239"/>
    <lineage>
        <taxon>Eukaryota</taxon>
        <taxon>Sar</taxon>
        <taxon>Alveolata</taxon>
        <taxon>Dinophyceae</taxon>
        <taxon>Suessiales</taxon>
        <taxon>Symbiodiniaceae</taxon>
        <taxon>Effrenium</taxon>
    </lineage>
</organism>
<name>A0AA36IAZ6_9DINO</name>
<gene>
    <name evidence="1" type="ORF">EVOR1521_LOCUS11282</name>
</gene>
<reference evidence="1" key="1">
    <citation type="submission" date="2023-08" db="EMBL/GenBank/DDBJ databases">
        <authorList>
            <person name="Chen Y."/>
            <person name="Shah S."/>
            <person name="Dougan E. K."/>
            <person name="Thang M."/>
            <person name="Chan C."/>
        </authorList>
    </citation>
    <scope>NUCLEOTIDE SEQUENCE</scope>
</reference>
<keyword evidence="2" id="KW-1185">Reference proteome</keyword>
<proteinExistence type="predicted"/>
<accession>A0AA36IAZ6</accession>
<protein>
    <submittedName>
        <fullName evidence="1">Uncharacterized protein</fullName>
    </submittedName>
</protein>
<dbReference type="Proteomes" id="UP001178507">
    <property type="component" value="Unassembled WGS sequence"/>
</dbReference>
<evidence type="ECO:0000313" key="2">
    <source>
        <dbReference type="Proteomes" id="UP001178507"/>
    </source>
</evidence>